<feature type="region of interest" description="Disordered" evidence="1">
    <location>
        <begin position="1"/>
        <end position="20"/>
    </location>
</feature>
<sequence length="191" mass="22287">MADFGQPETLLTGNSPAGFLSTTRDKSWIREFHLRFSLTPSSDYVSSLFLPSLPDRREQYRALSRRQGERDEWKRSTENRQLTDKSHEKDVDGNGEISKLQDKLLEKRSSFPRERRQNDEQKKNKKNKKNKWWRERGNVEAEDDEVAVDQESMKLLSCLLALLQTPATSTVKAFLSTRKPLRGPSSRQRFK</sequence>
<protein>
    <submittedName>
        <fullName evidence="2">Uncharacterized protein</fullName>
    </submittedName>
</protein>
<reference evidence="2 3" key="1">
    <citation type="submission" date="2023-09" db="EMBL/GenBank/DDBJ databases">
        <title>Genomes of two closely related lineages of the louse Polyplax serrata with different host specificities.</title>
        <authorList>
            <person name="Martinu J."/>
            <person name="Tarabai H."/>
            <person name="Stefka J."/>
            <person name="Hypsa V."/>
        </authorList>
    </citation>
    <scope>NUCLEOTIDE SEQUENCE [LARGE SCALE GENOMIC DNA]</scope>
    <source>
        <strain evidence="2">98ZLc_SE</strain>
    </source>
</reference>
<name>A0ABR1AES7_POLSC</name>
<dbReference type="Proteomes" id="UP001359485">
    <property type="component" value="Unassembled WGS sequence"/>
</dbReference>
<accession>A0ABR1AES7</accession>
<evidence type="ECO:0000313" key="3">
    <source>
        <dbReference type="Proteomes" id="UP001359485"/>
    </source>
</evidence>
<feature type="compositionally biased region" description="Basic and acidic residues" evidence="1">
    <location>
        <begin position="62"/>
        <end position="92"/>
    </location>
</feature>
<gene>
    <name evidence="2" type="ORF">RUM44_002442</name>
</gene>
<evidence type="ECO:0000256" key="1">
    <source>
        <dbReference type="SAM" id="MobiDB-lite"/>
    </source>
</evidence>
<evidence type="ECO:0000313" key="2">
    <source>
        <dbReference type="EMBL" id="KAK6618000.1"/>
    </source>
</evidence>
<feature type="compositionally biased region" description="Basic and acidic residues" evidence="1">
    <location>
        <begin position="99"/>
        <end position="122"/>
    </location>
</feature>
<comment type="caution">
    <text evidence="2">The sequence shown here is derived from an EMBL/GenBank/DDBJ whole genome shotgun (WGS) entry which is preliminary data.</text>
</comment>
<organism evidence="2 3">
    <name type="scientific">Polyplax serrata</name>
    <name type="common">Common mouse louse</name>
    <dbReference type="NCBI Taxonomy" id="468196"/>
    <lineage>
        <taxon>Eukaryota</taxon>
        <taxon>Metazoa</taxon>
        <taxon>Ecdysozoa</taxon>
        <taxon>Arthropoda</taxon>
        <taxon>Hexapoda</taxon>
        <taxon>Insecta</taxon>
        <taxon>Pterygota</taxon>
        <taxon>Neoptera</taxon>
        <taxon>Paraneoptera</taxon>
        <taxon>Psocodea</taxon>
        <taxon>Troctomorpha</taxon>
        <taxon>Phthiraptera</taxon>
        <taxon>Anoplura</taxon>
        <taxon>Polyplacidae</taxon>
        <taxon>Polyplax</taxon>
    </lineage>
</organism>
<dbReference type="EMBL" id="JAWJWF010000050">
    <property type="protein sequence ID" value="KAK6618000.1"/>
    <property type="molecule type" value="Genomic_DNA"/>
</dbReference>
<proteinExistence type="predicted"/>
<feature type="region of interest" description="Disordered" evidence="1">
    <location>
        <begin position="62"/>
        <end position="136"/>
    </location>
</feature>
<keyword evidence="3" id="KW-1185">Reference proteome</keyword>